<protein>
    <submittedName>
        <fullName evidence="1">Xaa-Pro aminopeptidase 2-like protein</fullName>
    </submittedName>
</protein>
<gene>
    <name evidence="1" type="ORF">ROHU_032308</name>
</gene>
<keyword evidence="1" id="KW-0645">Protease</keyword>
<proteinExistence type="predicted"/>
<dbReference type="EMBL" id="QBIY01013347">
    <property type="protein sequence ID" value="RXN07388.1"/>
    <property type="molecule type" value="Genomic_DNA"/>
</dbReference>
<dbReference type="GO" id="GO:0004177">
    <property type="term" value="F:aminopeptidase activity"/>
    <property type="evidence" value="ECO:0007669"/>
    <property type="project" value="UniProtKB-KW"/>
</dbReference>
<evidence type="ECO:0000313" key="1">
    <source>
        <dbReference type="EMBL" id="RXN07388.1"/>
    </source>
</evidence>
<organism evidence="1 2">
    <name type="scientific">Labeo rohita</name>
    <name type="common">Indian major carp</name>
    <name type="synonym">Cyprinus rohita</name>
    <dbReference type="NCBI Taxonomy" id="84645"/>
    <lineage>
        <taxon>Eukaryota</taxon>
        <taxon>Metazoa</taxon>
        <taxon>Chordata</taxon>
        <taxon>Craniata</taxon>
        <taxon>Vertebrata</taxon>
        <taxon>Euteleostomi</taxon>
        <taxon>Actinopterygii</taxon>
        <taxon>Neopterygii</taxon>
        <taxon>Teleostei</taxon>
        <taxon>Ostariophysi</taxon>
        <taxon>Cypriniformes</taxon>
        <taxon>Cyprinidae</taxon>
        <taxon>Labeoninae</taxon>
        <taxon>Labeonini</taxon>
        <taxon>Labeo</taxon>
    </lineage>
</organism>
<dbReference type="AlphaFoldDB" id="A0A498LGD8"/>
<comment type="caution">
    <text evidence="1">The sequence shown here is derived from an EMBL/GenBank/DDBJ whole genome shotgun (WGS) entry which is preliminary data.</text>
</comment>
<sequence length="87" mass="9989">MADITEETDVMAVLEDQESEKPKTLLRKLQSSTGSSSYVYMKNQAAARWHPKATAQDGSNPWKRIHGIVMGLRIPWGQRFDQEERKK</sequence>
<keyword evidence="2" id="KW-1185">Reference proteome</keyword>
<dbReference type="Proteomes" id="UP000290572">
    <property type="component" value="Unassembled WGS sequence"/>
</dbReference>
<name>A0A498LGD8_LABRO</name>
<reference evidence="1 2" key="1">
    <citation type="submission" date="2018-03" db="EMBL/GenBank/DDBJ databases">
        <title>Draft genome sequence of Rohu Carp (Labeo rohita).</title>
        <authorList>
            <person name="Das P."/>
            <person name="Kushwaha B."/>
            <person name="Joshi C.G."/>
            <person name="Kumar D."/>
            <person name="Nagpure N.S."/>
            <person name="Sahoo L."/>
            <person name="Das S.P."/>
            <person name="Bit A."/>
            <person name="Patnaik S."/>
            <person name="Meher P.K."/>
            <person name="Jayasankar P."/>
            <person name="Koringa P.G."/>
            <person name="Patel N.V."/>
            <person name="Hinsu A.T."/>
            <person name="Kumar R."/>
            <person name="Pandey M."/>
            <person name="Agarwal S."/>
            <person name="Srivastava S."/>
            <person name="Singh M."/>
            <person name="Iquebal M.A."/>
            <person name="Jaiswal S."/>
            <person name="Angadi U.B."/>
            <person name="Kumar N."/>
            <person name="Raza M."/>
            <person name="Shah T.M."/>
            <person name="Rai A."/>
            <person name="Jena J.K."/>
        </authorList>
    </citation>
    <scope>NUCLEOTIDE SEQUENCE [LARGE SCALE GENOMIC DNA]</scope>
    <source>
        <strain evidence="1">DASCIFA01</strain>
        <tissue evidence="1">Testis</tissue>
    </source>
</reference>
<keyword evidence="1" id="KW-0031">Aminopeptidase</keyword>
<evidence type="ECO:0000313" key="2">
    <source>
        <dbReference type="Proteomes" id="UP000290572"/>
    </source>
</evidence>
<keyword evidence="1" id="KW-0378">Hydrolase</keyword>
<accession>A0A498LGD8</accession>